<sequence length="404" mass="42622">MTFENFFPPKSAAPFVFNPDAVVALEIGSVCGELKPWVSVALYLIREKLKNDSSWRHYLEILPESMDSTIFCAGQKRNWLNFKPHLSGPGYPAGLLEPNACKEKTVGPSLVIEAGLLGDPAQRGSNLGSDPVPWGCHPANPQRPRSAQMAKRESPTPSRAAAHSPVTSEAGGACPGHPAPEPIPVALPMACFGSVGLPEVLEQPNVVTLPTDIADAPIEGVVTLSLGVGKSLELDFMLEGRASLEVAEVALPPHSALEVGLEGHSVGAVGPGSPVGVGALCLESLEPSRCAAKGGELVAVDYGESEFIAKPLRMLLPTQELEVGEGSGVTSSWVLDMVASFRQLVGVSCEGHEADLVQLFAAFEKERGTGGNTDVRSGGKLVRELKALESSVNYETNVYSSRKE</sequence>
<protein>
    <submittedName>
        <fullName evidence="2">Ribulose-1,5 bisphosphate carboxylase/oxygenase large subunit N-methyltransferase, chloroplastic</fullName>
    </submittedName>
</protein>
<reference evidence="2 3" key="1">
    <citation type="journal article" date="2019" name="Plant Biotechnol. J.">
        <title>The red bayberry genome and genetic basis of sex determination.</title>
        <authorList>
            <person name="Jia H.M."/>
            <person name="Jia H.J."/>
            <person name="Cai Q.L."/>
            <person name="Wang Y."/>
            <person name="Zhao H.B."/>
            <person name="Yang W.F."/>
            <person name="Wang G.Y."/>
            <person name="Li Y.H."/>
            <person name="Zhan D.L."/>
            <person name="Shen Y.T."/>
            <person name="Niu Q.F."/>
            <person name="Chang L."/>
            <person name="Qiu J."/>
            <person name="Zhao L."/>
            <person name="Xie H.B."/>
            <person name="Fu W.Y."/>
            <person name="Jin J."/>
            <person name="Li X.W."/>
            <person name="Jiao Y."/>
            <person name="Zhou C.C."/>
            <person name="Tu T."/>
            <person name="Chai C.Y."/>
            <person name="Gao J.L."/>
            <person name="Fan L.J."/>
            <person name="van de Weg E."/>
            <person name="Wang J.Y."/>
            <person name="Gao Z.S."/>
        </authorList>
    </citation>
    <scope>NUCLEOTIDE SEQUENCE [LARGE SCALE GENOMIC DNA]</scope>
    <source>
        <tissue evidence="2">Leaves</tissue>
    </source>
</reference>
<feature type="region of interest" description="Disordered" evidence="1">
    <location>
        <begin position="122"/>
        <end position="177"/>
    </location>
</feature>
<dbReference type="GO" id="GO:0008168">
    <property type="term" value="F:methyltransferase activity"/>
    <property type="evidence" value="ECO:0007669"/>
    <property type="project" value="UniProtKB-KW"/>
</dbReference>
<evidence type="ECO:0000313" key="3">
    <source>
        <dbReference type="Proteomes" id="UP000516437"/>
    </source>
</evidence>
<keyword evidence="2" id="KW-0489">Methyltransferase</keyword>
<dbReference type="SUPFAM" id="SSF82199">
    <property type="entry name" value="SET domain"/>
    <property type="match status" value="1"/>
</dbReference>
<keyword evidence="3" id="KW-1185">Reference proteome</keyword>
<dbReference type="GO" id="GO:0032259">
    <property type="term" value="P:methylation"/>
    <property type="evidence" value="ECO:0007669"/>
    <property type="project" value="UniProtKB-KW"/>
</dbReference>
<dbReference type="InterPro" id="IPR046341">
    <property type="entry name" value="SET_dom_sf"/>
</dbReference>
<dbReference type="OrthoDB" id="1752133at2759"/>
<comment type="caution">
    <text evidence="2">The sequence shown here is derived from an EMBL/GenBank/DDBJ whole genome shotgun (WGS) entry which is preliminary data.</text>
</comment>
<dbReference type="Proteomes" id="UP000516437">
    <property type="component" value="Chromosome 2"/>
</dbReference>
<evidence type="ECO:0000313" key="2">
    <source>
        <dbReference type="EMBL" id="KAB1222452.1"/>
    </source>
</evidence>
<organism evidence="2 3">
    <name type="scientific">Morella rubra</name>
    <name type="common">Chinese bayberry</name>
    <dbReference type="NCBI Taxonomy" id="262757"/>
    <lineage>
        <taxon>Eukaryota</taxon>
        <taxon>Viridiplantae</taxon>
        <taxon>Streptophyta</taxon>
        <taxon>Embryophyta</taxon>
        <taxon>Tracheophyta</taxon>
        <taxon>Spermatophyta</taxon>
        <taxon>Magnoliopsida</taxon>
        <taxon>eudicotyledons</taxon>
        <taxon>Gunneridae</taxon>
        <taxon>Pentapetalae</taxon>
        <taxon>rosids</taxon>
        <taxon>fabids</taxon>
        <taxon>Fagales</taxon>
        <taxon>Myricaceae</taxon>
        <taxon>Morella</taxon>
    </lineage>
</organism>
<keyword evidence="2" id="KW-0808">Transferase</keyword>
<evidence type="ECO:0000256" key="1">
    <source>
        <dbReference type="SAM" id="MobiDB-lite"/>
    </source>
</evidence>
<accession>A0A6A1WB20</accession>
<name>A0A6A1WB20_9ROSI</name>
<dbReference type="EMBL" id="RXIC02000020">
    <property type="protein sequence ID" value="KAB1222452.1"/>
    <property type="molecule type" value="Genomic_DNA"/>
</dbReference>
<proteinExistence type="predicted"/>
<dbReference type="Gene3D" id="3.90.1410.10">
    <property type="entry name" value="set domain protein methyltransferase, domain 1"/>
    <property type="match status" value="1"/>
</dbReference>
<gene>
    <name evidence="2" type="ORF">CJ030_MR2G027680</name>
</gene>
<dbReference type="AlphaFoldDB" id="A0A6A1WB20"/>